<dbReference type="AlphaFoldDB" id="A0A5C5UDT3"/>
<dbReference type="RefSeq" id="WP_146384926.1">
    <property type="nucleotide sequence ID" value="NZ_VOHK01000001.1"/>
</dbReference>
<comment type="caution">
    <text evidence="1">The sequence shown here is derived from an EMBL/GenBank/DDBJ whole genome shotgun (WGS) entry which is preliminary data.</text>
</comment>
<name>A0A5C5UDT3_9GAMM</name>
<organism evidence="1 2">
    <name type="scientific">Luteimonas marina</name>
    <dbReference type="NCBI Taxonomy" id="488485"/>
    <lineage>
        <taxon>Bacteria</taxon>
        <taxon>Pseudomonadati</taxon>
        <taxon>Pseudomonadota</taxon>
        <taxon>Gammaproteobacteria</taxon>
        <taxon>Lysobacterales</taxon>
        <taxon>Lysobacteraceae</taxon>
        <taxon>Luteimonas</taxon>
    </lineage>
</organism>
<reference evidence="1 2" key="1">
    <citation type="journal article" date="2008" name="Int. J. Syst. Evol. Microbiol.">
        <title>Luteimonas marina sp. nov., isolated from seawater.</title>
        <authorList>
            <person name="Baik K.S."/>
            <person name="Park S.C."/>
            <person name="Kim M.S."/>
            <person name="Kim E.M."/>
            <person name="Park C."/>
            <person name="Chun J."/>
            <person name="Seong C.N."/>
        </authorList>
    </citation>
    <scope>NUCLEOTIDE SEQUENCE [LARGE SCALE GENOMIC DNA]</scope>
    <source>
        <strain evidence="1 2">FR1330</strain>
    </source>
</reference>
<dbReference type="EMBL" id="VOHK01000001">
    <property type="protein sequence ID" value="TWT23625.1"/>
    <property type="molecule type" value="Genomic_DNA"/>
</dbReference>
<keyword evidence="2" id="KW-1185">Reference proteome</keyword>
<gene>
    <name evidence="1" type="ORF">FQY83_03070</name>
</gene>
<evidence type="ECO:0000313" key="2">
    <source>
        <dbReference type="Proteomes" id="UP000319980"/>
    </source>
</evidence>
<dbReference type="Proteomes" id="UP000319980">
    <property type="component" value="Unassembled WGS sequence"/>
</dbReference>
<accession>A0A5C5UDT3</accession>
<protein>
    <submittedName>
        <fullName evidence="1">Uncharacterized protein</fullName>
    </submittedName>
</protein>
<sequence length="180" mass="20483">MTQPEVFEMVQRVRRLTEWCRGYRADPANAGKTYGQFWTEHDAYDPELLRILEGYRGQTIPEPLKAACIQLWIALDAGEWDSVSRGSRLLVSEIFGLGPSARSPERAWLDRHLDELARRIRHMVETIQPEYVMEEFAGYADGIRDAAPTEHLPHVDARLDCILHKAGLVPGDPEEPCDDA</sequence>
<proteinExistence type="predicted"/>
<evidence type="ECO:0000313" key="1">
    <source>
        <dbReference type="EMBL" id="TWT23625.1"/>
    </source>
</evidence>